<keyword evidence="16" id="KW-1185">Reference proteome</keyword>
<dbReference type="FunFam" id="3.30.420.10:FF:000104">
    <property type="entry name" value="Werner Syndrome-like exonuclease"/>
    <property type="match status" value="1"/>
</dbReference>
<dbReference type="SUPFAM" id="SSF53098">
    <property type="entry name" value="Ribonuclease H-like"/>
    <property type="match status" value="1"/>
</dbReference>
<dbReference type="Pfam" id="PF01612">
    <property type="entry name" value="DNA_pol_A_exo1"/>
    <property type="match status" value="1"/>
</dbReference>
<evidence type="ECO:0000256" key="4">
    <source>
        <dbReference type="ARBA" id="ARBA00022723"/>
    </source>
</evidence>
<evidence type="ECO:0000256" key="1">
    <source>
        <dbReference type="ARBA" id="ARBA00004123"/>
    </source>
</evidence>
<evidence type="ECO:0000256" key="3">
    <source>
        <dbReference type="ARBA" id="ARBA00022722"/>
    </source>
</evidence>
<protein>
    <recommendedName>
        <fullName evidence="10">3'-5' exonuclease</fullName>
    </recommendedName>
    <alternativeName>
        <fullName evidence="11">Werner Syndrome-like exonuclease</fullName>
    </alternativeName>
</protein>
<comment type="similarity">
    <text evidence="9">Belongs to the WRNexo family.</text>
</comment>
<accession>A0A182K758</accession>
<dbReference type="InterPro" id="IPR002562">
    <property type="entry name" value="3'-5'_exonuclease_dom"/>
</dbReference>
<keyword evidence="4" id="KW-0479">Metal-binding</keyword>
<sequence length="350" mass="39553">MSKRTLPLWLTNGKIEFKKDVSTMSKGTLPLWLSTAVNNEELKNNVKSVVAIEAFNVANKPAPAKPAPATHAPVTAPSATPAPATSPSTTPSAIVAEEEPAKRRLRSNYSFPKEKKQPDLRVEYLPFVNYTGVIDYYSTFHDVAFSCDQMMQWVMKQQETLPPEQPIPIAFDLEWPFSFQTGPGRTALMQLCASTDRCLLLQISCLQKLPAALLQLLYHPRVMLHGVNIKNDFRKLARDFPEVNADRLIERCVELGQWYNRLNGSTGLMSLARLVEQLLRLRISKDKRVRMSKWDVLPLSDDQKLYAAIDVYIGHQLYLKLAEKQREREDAENSAPEVKVEPNSSVLQCS</sequence>
<dbReference type="AlphaFoldDB" id="A0A182K758"/>
<evidence type="ECO:0000256" key="10">
    <source>
        <dbReference type="ARBA" id="ARBA00040531"/>
    </source>
</evidence>
<dbReference type="PANTHER" id="PTHR13620">
    <property type="entry name" value="3-5 EXONUCLEASE"/>
    <property type="match status" value="1"/>
</dbReference>
<dbReference type="GO" id="GO:0003676">
    <property type="term" value="F:nucleic acid binding"/>
    <property type="evidence" value="ECO:0007669"/>
    <property type="project" value="InterPro"/>
</dbReference>
<proteinExistence type="inferred from homology"/>
<keyword evidence="5" id="KW-0378">Hydrolase</keyword>
<dbReference type="Proteomes" id="UP000075881">
    <property type="component" value="Unassembled WGS sequence"/>
</dbReference>
<dbReference type="VEuPathDB" id="VectorBase:ACHR006593"/>
<name>A0A182K758_9DIPT</name>
<dbReference type="CDD" id="cd06141">
    <property type="entry name" value="WRN_exo"/>
    <property type="match status" value="1"/>
</dbReference>
<evidence type="ECO:0000256" key="6">
    <source>
        <dbReference type="ARBA" id="ARBA00022839"/>
    </source>
</evidence>
<dbReference type="STRING" id="43041.A0A182K758"/>
<reference evidence="16" key="1">
    <citation type="submission" date="2013-03" db="EMBL/GenBank/DDBJ databases">
        <title>The Genome Sequence of Anopheles christyi ACHKN1017.</title>
        <authorList>
            <consortium name="The Broad Institute Genomics Platform"/>
            <person name="Neafsey D.E."/>
            <person name="Besansky N."/>
            <person name="Walker B."/>
            <person name="Young S.K."/>
            <person name="Zeng Q."/>
            <person name="Gargeya S."/>
            <person name="Fitzgerald M."/>
            <person name="Haas B."/>
            <person name="Abouelleil A."/>
            <person name="Allen A.W."/>
            <person name="Alvarado L."/>
            <person name="Arachchi H.M."/>
            <person name="Berlin A.M."/>
            <person name="Chapman S.B."/>
            <person name="Gainer-Dewar J."/>
            <person name="Goldberg J."/>
            <person name="Griggs A."/>
            <person name="Gujja S."/>
            <person name="Hansen M."/>
            <person name="Howarth C."/>
            <person name="Imamovic A."/>
            <person name="Ireland A."/>
            <person name="Larimer J."/>
            <person name="McCowan C."/>
            <person name="Murphy C."/>
            <person name="Pearson M."/>
            <person name="Poon T.W."/>
            <person name="Priest M."/>
            <person name="Roberts A."/>
            <person name="Saif S."/>
            <person name="Shea T."/>
            <person name="Sisk P."/>
            <person name="Sykes S."/>
            <person name="Wortman J."/>
            <person name="Nusbaum C."/>
            <person name="Birren B."/>
        </authorList>
    </citation>
    <scope>NUCLEOTIDE SEQUENCE [LARGE SCALE GENOMIC DNA]</scope>
    <source>
        <strain evidence="16">ACHKN1017</strain>
    </source>
</reference>
<dbReference type="GO" id="GO:0046872">
    <property type="term" value="F:metal ion binding"/>
    <property type="evidence" value="ECO:0007669"/>
    <property type="project" value="UniProtKB-KW"/>
</dbReference>
<dbReference type="GO" id="GO:0005634">
    <property type="term" value="C:nucleus"/>
    <property type="evidence" value="ECO:0007669"/>
    <property type="project" value="UniProtKB-SubCell"/>
</dbReference>
<dbReference type="PANTHER" id="PTHR13620:SF109">
    <property type="entry name" value="3'-5' EXONUCLEASE"/>
    <property type="match status" value="1"/>
</dbReference>
<keyword evidence="6" id="KW-0269">Exonuclease</keyword>
<evidence type="ECO:0000256" key="12">
    <source>
        <dbReference type="ARBA" id="ARBA00045901"/>
    </source>
</evidence>
<keyword evidence="7" id="KW-0460">Magnesium</keyword>
<dbReference type="EnsemblMetazoa" id="ACHR006593-RA">
    <property type="protein sequence ID" value="ACHR006593-PA"/>
    <property type="gene ID" value="ACHR006593"/>
</dbReference>
<dbReference type="InterPro" id="IPR036397">
    <property type="entry name" value="RNaseH_sf"/>
</dbReference>
<dbReference type="GO" id="GO:0008408">
    <property type="term" value="F:3'-5' exonuclease activity"/>
    <property type="evidence" value="ECO:0007669"/>
    <property type="project" value="InterPro"/>
</dbReference>
<comment type="subcellular location">
    <subcellularLocation>
        <location evidence="1">Nucleus</location>
    </subcellularLocation>
</comment>
<evidence type="ECO:0000259" key="14">
    <source>
        <dbReference type="SMART" id="SM00474"/>
    </source>
</evidence>
<keyword evidence="3" id="KW-0540">Nuclease</keyword>
<keyword evidence="2" id="KW-0597">Phosphoprotein</keyword>
<evidence type="ECO:0000256" key="8">
    <source>
        <dbReference type="ARBA" id="ARBA00023242"/>
    </source>
</evidence>
<evidence type="ECO:0000256" key="7">
    <source>
        <dbReference type="ARBA" id="ARBA00022842"/>
    </source>
</evidence>
<dbReference type="InterPro" id="IPR012337">
    <property type="entry name" value="RNaseH-like_sf"/>
</dbReference>
<feature type="region of interest" description="Disordered" evidence="13">
    <location>
        <begin position="329"/>
        <end position="350"/>
    </location>
</feature>
<keyword evidence="8" id="KW-0539">Nucleus</keyword>
<evidence type="ECO:0000256" key="5">
    <source>
        <dbReference type="ARBA" id="ARBA00022801"/>
    </source>
</evidence>
<dbReference type="SMART" id="SM00474">
    <property type="entry name" value="35EXOc"/>
    <property type="match status" value="1"/>
</dbReference>
<organism evidence="15 16">
    <name type="scientific">Anopheles christyi</name>
    <dbReference type="NCBI Taxonomy" id="43041"/>
    <lineage>
        <taxon>Eukaryota</taxon>
        <taxon>Metazoa</taxon>
        <taxon>Ecdysozoa</taxon>
        <taxon>Arthropoda</taxon>
        <taxon>Hexapoda</taxon>
        <taxon>Insecta</taxon>
        <taxon>Pterygota</taxon>
        <taxon>Neoptera</taxon>
        <taxon>Endopterygota</taxon>
        <taxon>Diptera</taxon>
        <taxon>Nematocera</taxon>
        <taxon>Culicoidea</taxon>
        <taxon>Culicidae</taxon>
        <taxon>Anophelinae</taxon>
        <taxon>Anopheles</taxon>
    </lineage>
</organism>
<dbReference type="Gene3D" id="3.30.420.10">
    <property type="entry name" value="Ribonuclease H-like superfamily/Ribonuclease H"/>
    <property type="match status" value="1"/>
</dbReference>
<feature type="domain" description="3'-5' exonuclease" evidence="14">
    <location>
        <begin position="151"/>
        <end position="326"/>
    </location>
</feature>
<evidence type="ECO:0000313" key="16">
    <source>
        <dbReference type="Proteomes" id="UP000075881"/>
    </source>
</evidence>
<evidence type="ECO:0000256" key="13">
    <source>
        <dbReference type="SAM" id="MobiDB-lite"/>
    </source>
</evidence>
<feature type="region of interest" description="Disordered" evidence="13">
    <location>
        <begin position="62"/>
        <end position="99"/>
    </location>
</feature>
<evidence type="ECO:0000313" key="15">
    <source>
        <dbReference type="EnsemblMetazoa" id="ACHR006593-PA"/>
    </source>
</evidence>
<comment type="function">
    <text evidence="12">Has exonuclease activity on both single-stranded and duplex templates bearing overhangs, but not blunt ended duplex DNA, and cleaves in a 3'-5' direction. Essential for the formation of DNA replication focal centers. Has an important role in maintaining genome stability.</text>
</comment>
<evidence type="ECO:0000256" key="9">
    <source>
        <dbReference type="ARBA" id="ARBA00037949"/>
    </source>
</evidence>
<feature type="compositionally biased region" description="Low complexity" evidence="13">
    <location>
        <begin position="67"/>
        <end position="93"/>
    </location>
</feature>
<evidence type="ECO:0000256" key="11">
    <source>
        <dbReference type="ARBA" id="ARBA00042761"/>
    </source>
</evidence>
<evidence type="ECO:0000256" key="2">
    <source>
        <dbReference type="ARBA" id="ARBA00022553"/>
    </source>
</evidence>
<dbReference type="GO" id="GO:0006139">
    <property type="term" value="P:nucleobase-containing compound metabolic process"/>
    <property type="evidence" value="ECO:0007669"/>
    <property type="project" value="InterPro"/>
</dbReference>
<reference evidence="15" key="2">
    <citation type="submission" date="2020-05" db="UniProtKB">
        <authorList>
            <consortium name="EnsemblMetazoa"/>
        </authorList>
    </citation>
    <scope>IDENTIFICATION</scope>
    <source>
        <strain evidence="15">ACHKN1017</strain>
    </source>
</reference>
<dbReference type="InterPro" id="IPR051132">
    <property type="entry name" value="3-5_Exonuclease_domain"/>
</dbReference>